<accession>A0A0J6XWL7</accession>
<dbReference type="OrthoDB" id="5243766at2"/>
<dbReference type="GO" id="GO:0003677">
    <property type="term" value="F:DNA binding"/>
    <property type="evidence" value="ECO:0007669"/>
    <property type="project" value="InterPro"/>
</dbReference>
<dbReference type="Gene3D" id="1.10.10.10">
    <property type="entry name" value="Winged helix-like DNA-binding domain superfamily/Winged helix DNA-binding domain"/>
    <property type="match status" value="1"/>
</dbReference>
<dbReference type="InterPro" id="IPR013325">
    <property type="entry name" value="RNA_pol_sigma_r2"/>
</dbReference>
<keyword evidence="2" id="KW-0805">Transcription regulation</keyword>
<evidence type="ECO:0000313" key="7">
    <source>
        <dbReference type="EMBL" id="KMO99143.1"/>
    </source>
</evidence>
<name>A0A0J6XWL7_9ACTN</name>
<keyword evidence="8" id="KW-1185">Reference proteome</keyword>
<dbReference type="EMBL" id="LFML01000015">
    <property type="protein sequence ID" value="KMO99143.1"/>
    <property type="molecule type" value="Genomic_DNA"/>
</dbReference>
<feature type="domain" description="RNA polymerase sigma-70 region 2" evidence="5">
    <location>
        <begin position="28"/>
        <end position="95"/>
    </location>
</feature>
<dbReference type="Gene3D" id="1.10.1740.10">
    <property type="match status" value="1"/>
</dbReference>
<dbReference type="NCBIfam" id="TIGR02937">
    <property type="entry name" value="sigma70-ECF"/>
    <property type="match status" value="1"/>
</dbReference>
<dbReference type="Pfam" id="PF08281">
    <property type="entry name" value="Sigma70_r4_2"/>
    <property type="match status" value="1"/>
</dbReference>
<dbReference type="Proteomes" id="UP000035932">
    <property type="component" value="Unassembled WGS sequence"/>
</dbReference>
<protein>
    <submittedName>
        <fullName evidence="7">RNA polymerase subunit sigma-70</fullName>
    </submittedName>
</protein>
<evidence type="ECO:0000256" key="3">
    <source>
        <dbReference type="ARBA" id="ARBA00023082"/>
    </source>
</evidence>
<feature type="domain" description="RNA polymerase sigma factor 70 region 4 type 2" evidence="6">
    <location>
        <begin position="128"/>
        <end position="178"/>
    </location>
</feature>
<comment type="similarity">
    <text evidence="1">Belongs to the sigma-70 factor family. ECF subfamily.</text>
</comment>
<sequence>MGLPLGRAPDEALLSGLATGDPEIAVAFVRRFQRTVFGVAIAVVGDAQLAEDIAQQTFERAWQHAQVYDSRRGSVRTWLTAIAHHLAIDAVRARRANPVAPEDLDALLDIVTQTPEQHAVAAETSAGVRAAVAALPREQARALVMAGIYGLTAQQIADMEQVPLGTAKTRIRTAMHKLRRTLGSEESRR</sequence>
<proteinExistence type="inferred from homology"/>
<dbReference type="GO" id="GO:0006352">
    <property type="term" value="P:DNA-templated transcription initiation"/>
    <property type="evidence" value="ECO:0007669"/>
    <property type="project" value="InterPro"/>
</dbReference>
<dbReference type="InterPro" id="IPR013324">
    <property type="entry name" value="RNA_pol_sigma_r3/r4-like"/>
</dbReference>
<evidence type="ECO:0000313" key="8">
    <source>
        <dbReference type="Proteomes" id="UP000035932"/>
    </source>
</evidence>
<evidence type="ECO:0000259" key="5">
    <source>
        <dbReference type="Pfam" id="PF04542"/>
    </source>
</evidence>
<keyword evidence="4" id="KW-0804">Transcription</keyword>
<dbReference type="PATRIC" id="fig|66430.4.peg.2182"/>
<dbReference type="RefSeq" id="WP_048475086.1">
    <property type="nucleotide sequence ID" value="NZ_JBEZIN010000006.1"/>
</dbReference>
<dbReference type="InterPro" id="IPR013249">
    <property type="entry name" value="RNA_pol_sigma70_r4_t2"/>
</dbReference>
<evidence type="ECO:0000256" key="4">
    <source>
        <dbReference type="ARBA" id="ARBA00023163"/>
    </source>
</evidence>
<evidence type="ECO:0000256" key="2">
    <source>
        <dbReference type="ARBA" id="ARBA00023015"/>
    </source>
</evidence>
<reference evidence="7 8" key="1">
    <citation type="submission" date="2015-06" db="EMBL/GenBank/DDBJ databases">
        <title>Recapitulation of the evolution of biosynthetic gene clusters reveals hidden chemical diversity on bacterial genomes.</title>
        <authorList>
            <person name="Cruz-Morales P."/>
            <person name="Martinez-Guerrero C."/>
            <person name="Morales-Escalante M.A."/>
            <person name="Yanez-Guerra L.A."/>
            <person name="Kopp J.F."/>
            <person name="Feldmann J."/>
            <person name="Ramos-Aboites H.E."/>
            <person name="Barona-Gomez F."/>
        </authorList>
    </citation>
    <scope>NUCLEOTIDE SEQUENCE [LARGE SCALE GENOMIC DNA]</scope>
    <source>
        <strain evidence="7 8">ATCC 31245</strain>
    </source>
</reference>
<gene>
    <name evidence="7" type="ORF">ACS04_04105</name>
</gene>
<dbReference type="PANTHER" id="PTHR43133:SF62">
    <property type="entry name" value="RNA POLYMERASE SIGMA FACTOR SIGZ"/>
    <property type="match status" value="1"/>
</dbReference>
<keyword evidence="3" id="KW-0731">Sigma factor</keyword>
<dbReference type="Pfam" id="PF04542">
    <property type="entry name" value="Sigma70_r2"/>
    <property type="match status" value="1"/>
</dbReference>
<dbReference type="InterPro" id="IPR007627">
    <property type="entry name" value="RNA_pol_sigma70_r2"/>
</dbReference>
<dbReference type="AlphaFoldDB" id="A0A0J6XWL7"/>
<evidence type="ECO:0000259" key="6">
    <source>
        <dbReference type="Pfam" id="PF08281"/>
    </source>
</evidence>
<dbReference type="InterPro" id="IPR039425">
    <property type="entry name" value="RNA_pol_sigma-70-like"/>
</dbReference>
<dbReference type="InterPro" id="IPR014284">
    <property type="entry name" value="RNA_pol_sigma-70_dom"/>
</dbReference>
<dbReference type="PANTHER" id="PTHR43133">
    <property type="entry name" value="RNA POLYMERASE ECF-TYPE SIGMA FACTO"/>
    <property type="match status" value="1"/>
</dbReference>
<organism evidence="7 8">
    <name type="scientific">Streptomyces roseus</name>
    <dbReference type="NCBI Taxonomy" id="66430"/>
    <lineage>
        <taxon>Bacteria</taxon>
        <taxon>Bacillati</taxon>
        <taxon>Actinomycetota</taxon>
        <taxon>Actinomycetes</taxon>
        <taxon>Kitasatosporales</taxon>
        <taxon>Streptomycetaceae</taxon>
        <taxon>Streptomyces</taxon>
    </lineage>
</organism>
<dbReference type="STRING" id="66430.ACS04_04105"/>
<dbReference type="GO" id="GO:0016987">
    <property type="term" value="F:sigma factor activity"/>
    <property type="evidence" value="ECO:0007669"/>
    <property type="project" value="UniProtKB-KW"/>
</dbReference>
<dbReference type="SUPFAM" id="SSF88659">
    <property type="entry name" value="Sigma3 and sigma4 domains of RNA polymerase sigma factors"/>
    <property type="match status" value="1"/>
</dbReference>
<dbReference type="SUPFAM" id="SSF88946">
    <property type="entry name" value="Sigma2 domain of RNA polymerase sigma factors"/>
    <property type="match status" value="1"/>
</dbReference>
<comment type="caution">
    <text evidence="7">The sequence shown here is derived from an EMBL/GenBank/DDBJ whole genome shotgun (WGS) entry which is preliminary data.</text>
</comment>
<evidence type="ECO:0000256" key="1">
    <source>
        <dbReference type="ARBA" id="ARBA00010641"/>
    </source>
</evidence>
<dbReference type="InterPro" id="IPR036388">
    <property type="entry name" value="WH-like_DNA-bd_sf"/>
</dbReference>